<dbReference type="GO" id="GO:0007030">
    <property type="term" value="P:Golgi organization"/>
    <property type="evidence" value="ECO:0007669"/>
    <property type="project" value="TreeGrafter"/>
</dbReference>
<evidence type="ECO:0000313" key="2">
    <source>
        <dbReference type="Proteomes" id="UP001186944"/>
    </source>
</evidence>
<organism evidence="1 2">
    <name type="scientific">Pinctada imbricata</name>
    <name type="common">Atlantic pearl-oyster</name>
    <name type="synonym">Pinctada martensii</name>
    <dbReference type="NCBI Taxonomy" id="66713"/>
    <lineage>
        <taxon>Eukaryota</taxon>
        <taxon>Metazoa</taxon>
        <taxon>Spiralia</taxon>
        <taxon>Lophotrochozoa</taxon>
        <taxon>Mollusca</taxon>
        <taxon>Bivalvia</taxon>
        <taxon>Autobranchia</taxon>
        <taxon>Pteriomorphia</taxon>
        <taxon>Pterioida</taxon>
        <taxon>Pterioidea</taxon>
        <taxon>Pteriidae</taxon>
        <taxon>Pinctada</taxon>
    </lineage>
</organism>
<gene>
    <name evidence="1" type="ORF">FSP39_022925</name>
</gene>
<dbReference type="GO" id="GO:0005794">
    <property type="term" value="C:Golgi apparatus"/>
    <property type="evidence" value="ECO:0007669"/>
    <property type="project" value="TreeGrafter"/>
</dbReference>
<dbReference type="AlphaFoldDB" id="A0AA88XLB4"/>
<dbReference type="EMBL" id="VSWD01000013">
    <property type="protein sequence ID" value="KAK3085016.1"/>
    <property type="molecule type" value="Genomic_DNA"/>
</dbReference>
<protein>
    <recommendedName>
        <fullName evidence="3">Transport and golgi organization 2-like protein</fullName>
    </recommendedName>
</protein>
<dbReference type="PANTHER" id="PTHR17985:SF8">
    <property type="entry name" value="TRANSPORT AND GOLGI ORGANIZATION PROTEIN 2 HOMOLOG"/>
    <property type="match status" value="1"/>
</dbReference>
<accession>A0AA88XLB4</accession>
<name>A0AA88XLB4_PINIB</name>
<dbReference type="Proteomes" id="UP001186944">
    <property type="component" value="Unassembled WGS sequence"/>
</dbReference>
<keyword evidence="2" id="KW-1185">Reference proteome</keyword>
<dbReference type="PANTHER" id="PTHR17985">
    <property type="entry name" value="SER/THR-RICH PROTEIN T10 IN DGCR REGION"/>
    <property type="match status" value="1"/>
</dbReference>
<dbReference type="GO" id="GO:0009306">
    <property type="term" value="P:protein secretion"/>
    <property type="evidence" value="ECO:0007669"/>
    <property type="project" value="TreeGrafter"/>
</dbReference>
<comment type="caution">
    <text evidence="1">The sequence shown here is derived from an EMBL/GenBank/DDBJ whole genome shotgun (WGS) entry which is preliminary data.</text>
</comment>
<dbReference type="Pfam" id="PF05742">
    <property type="entry name" value="TANGO2"/>
    <property type="match status" value="1"/>
</dbReference>
<reference evidence="1" key="1">
    <citation type="submission" date="2019-08" db="EMBL/GenBank/DDBJ databases">
        <title>The improved chromosome-level genome for the pearl oyster Pinctada fucata martensii using PacBio sequencing and Hi-C.</title>
        <authorList>
            <person name="Zheng Z."/>
        </authorList>
    </citation>
    <scope>NUCLEOTIDE SEQUENCE</scope>
    <source>
        <strain evidence="1">ZZ-2019</strain>
        <tissue evidence="1">Adductor muscle</tissue>
    </source>
</reference>
<evidence type="ECO:0008006" key="3">
    <source>
        <dbReference type="Google" id="ProtNLM"/>
    </source>
</evidence>
<sequence>MCLLYVYVNDDPNESNYRLILANNRDEYWDRPTKPLAHICDHPNCFSSQDQQPGSEGGTWLAMSTDGKIGILTNILGHLSTDKQSRGNLVNDYLMSQQSGKDFIDQVVAPCKDRYNGFHLMLLDLSEEKSRFKHFSNKCDEEGLLDRGFFAVGNSILPSKPWRKCRIGKENFESIVNKRMKEPCNNEELVSDLHNLMSDPIRHGVDELLQDQGQSAGKDEETMSDLSAIFVNSRHTRYGTRTQSFIMVDHSGRCEFRQMCLETPVDPDNFQWRTDVQHFNIDKLNKL</sequence>
<proteinExistence type="predicted"/>
<evidence type="ECO:0000313" key="1">
    <source>
        <dbReference type="EMBL" id="KAK3085016.1"/>
    </source>
</evidence>
<dbReference type="InterPro" id="IPR008551">
    <property type="entry name" value="TANGO2"/>
</dbReference>